<evidence type="ECO:0000256" key="1">
    <source>
        <dbReference type="SAM" id="MobiDB-lite"/>
    </source>
</evidence>
<proteinExistence type="predicted"/>
<accession>A0A2H3ATN5</accession>
<keyword evidence="3" id="KW-1185">Reference proteome</keyword>
<evidence type="ECO:0000313" key="3">
    <source>
        <dbReference type="Proteomes" id="UP000218334"/>
    </source>
</evidence>
<sequence length="117" mass="12938">MMTATVLPSPEVFPYSFRRQQAIRADYHAGPSMAAKDPERHPLRGPLVERPVLTRRPLPVLSTASTAINPGHIASLRENNRQNSAEGNRFNDMDNRHGANISSSTIPDTPILDAVQR</sequence>
<gene>
    <name evidence="2" type="ORF">ARMSODRAFT_737584</name>
</gene>
<reference evidence="3" key="1">
    <citation type="journal article" date="2017" name="Nat. Ecol. Evol.">
        <title>Genome expansion and lineage-specific genetic innovations in the forest pathogenic fungi Armillaria.</title>
        <authorList>
            <person name="Sipos G."/>
            <person name="Prasanna A.N."/>
            <person name="Walter M.C."/>
            <person name="O'Connor E."/>
            <person name="Balint B."/>
            <person name="Krizsan K."/>
            <person name="Kiss B."/>
            <person name="Hess J."/>
            <person name="Varga T."/>
            <person name="Slot J."/>
            <person name="Riley R."/>
            <person name="Boka B."/>
            <person name="Rigling D."/>
            <person name="Barry K."/>
            <person name="Lee J."/>
            <person name="Mihaltcheva S."/>
            <person name="LaButti K."/>
            <person name="Lipzen A."/>
            <person name="Waldron R."/>
            <person name="Moloney N.M."/>
            <person name="Sperisen C."/>
            <person name="Kredics L."/>
            <person name="Vagvoelgyi C."/>
            <person name="Patrignani A."/>
            <person name="Fitzpatrick D."/>
            <person name="Nagy I."/>
            <person name="Doyle S."/>
            <person name="Anderson J.B."/>
            <person name="Grigoriev I.V."/>
            <person name="Gueldener U."/>
            <person name="Muensterkoetter M."/>
            <person name="Nagy L.G."/>
        </authorList>
    </citation>
    <scope>NUCLEOTIDE SEQUENCE [LARGE SCALE GENOMIC DNA]</scope>
    <source>
        <strain evidence="3">28-4</strain>
    </source>
</reference>
<name>A0A2H3ATN5_9AGAR</name>
<feature type="region of interest" description="Disordered" evidence="1">
    <location>
        <begin position="31"/>
        <end position="51"/>
    </location>
</feature>
<dbReference type="AlphaFoldDB" id="A0A2H3ATN5"/>
<organism evidence="2 3">
    <name type="scientific">Armillaria solidipes</name>
    <dbReference type="NCBI Taxonomy" id="1076256"/>
    <lineage>
        <taxon>Eukaryota</taxon>
        <taxon>Fungi</taxon>
        <taxon>Dikarya</taxon>
        <taxon>Basidiomycota</taxon>
        <taxon>Agaricomycotina</taxon>
        <taxon>Agaricomycetes</taxon>
        <taxon>Agaricomycetidae</taxon>
        <taxon>Agaricales</taxon>
        <taxon>Marasmiineae</taxon>
        <taxon>Physalacriaceae</taxon>
        <taxon>Armillaria</taxon>
    </lineage>
</organism>
<protein>
    <submittedName>
        <fullName evidence="2">Uncharacterized protein</fullName>
    </submittedName>
</protein>
<evidence type="ECO:0000313" key="2">
    <source>
        <dbReference type="EMBL" id="PBK60084.1"/>
    </source>
</evidence>
<dbReference type="EMBL" id="KZ293492">
    <property type="protein sequence ID" value="PBK60084.1"/>
    <property type="molecule type" value="Genomic_DNA"/>
</dbReference>
<feature type="region of interest" description="Disordered" evidence="1">
    <location>
        <begin position="71"/>
        <end position="117"/>
    </location>
</feature>
<dbReference type="Proteomes" id="UP000218334">
    <property type="component" value="Unassembled WGS sequence"/>
</dbReference>